<dbReference type="GO" id="GO:0005829">
    <property type="term" value="C:cytosol"/>
    <property type="evidence" value="ECO:0007669"/>
    <property type="project" value="TreeGrafter"/>
</dbReference>
<dbReference type="Proteomes" id="UP000470875">
    <property type="component" value="Unassembled WGS sequence"/>
</dbReference>
<dbReference type="Gene3D" id="3.40.30.10">
    <property type="entry name" value="Glutaredoxin"/>
    <property type="match status" value="1"/>
</dbReference>
<feature type="disulfide bond" description="Redox-active" evidence="8">
    <location>
        <begin position="30"/>
        <end position="33"/>
    </location>
</feature>
<dbReference type="PROSITE" id="PS51352">
    <property type="entry name" value="THIOREDOXIN_2"/>
    <property type="match status" value="1"/>
</dbReference>
<reference evidence="10 11" key="1">
    <citation type="submission" date="2019-08" db="EMBL/GenBank/DDBJ databases">
        <title>In-depth cultivation of the pig gut microbiome towards novel bacterial diversity and tailored functional studies.</title>
        <authorList>
            <person name="Wylensek D."/>
            <person name="Hitch T.C.A."/>
            <person name="Clavel T."/>
        </authorList>
    </citation>
    <scope>NUCLEOTIDE SEQUENCE [LARGE SCALE GENOMIC DNA]</scope>
    <source>
        <strain evidence="10 11">WB03_NA08</strain>
    </source>
</reference>
<feature type="domain" description="Thioredoxin" evidence="9">
    <location>
        <begin position="1"/>
        <end position="105"/>
    </location>
</feature>
<sequence>MATLEITTENLQDTIEKNDIVFLDFWADWCPPCRAFGPVFEAASREHPEMVFGKVDTESQPALAAAFKITSIPTLVAFRGGKQVFAQPGALNAQGLGRVIAEVAQ</sequence>
<comment type="caution">
    <text evidence="10">The sequence shown here is derived from an EMBL/GenBank/DDBJ whole genome shotgun (WGS) entry which is preliminary data.</text>
</comment>
<keyword evidence="3" id="KW-0249">Electron transport</keyword>
<feature type="site" description="Contributes to redox potential value" evidence="7">
    <location>
        <position position="31"/>
    </location>
</feature>
<dbReference type="InterPro" id="IPR036249">
    <property type="entry name" value="Thioredoxin-like_sf"/>
</dbReference>
<keyword evidence="4 8" id="KW-1015">Disulfide bond</keyword>
<dbReference type="InterPro" id="IPR005746">
    <property type="entry name" value="Thioredoxin"/>
</dbReference>
<evidence type="ECO:0000256" key="8">
    <source>
        <dbReference type="PIRSR" id="PIRSR000077-4"/>
    </source>
</evidence>
<dbReference type="CDD" id="cd02947">
    <property type="entry name" value="TRX_family"/>
    <property type="match status" value="1"/>
</dbReference>
<feature type="site" description="Deprotonates C-terminal active site Cys" evidence="7">
    <location>
        <position position="24"/>
    </location>
</feature>
<name>A0A6N7W7G9_9ACTO</name>
<evidence type="ECO:0000256" key="6">
    <source>
        <dbReference type="PIRNR" id="PIRNR000077"/>
    </source>
</evidence>
<dbReference type="SUPFAM" id="SSF52833">
    <property type="entry name" value="Thioredoxin-like"/>
    <property type="match status" value="1"/>
</dbReference>
<organism evidence="10 11">
    <name type="scientific">Scrofimicrobium canadense</name>
    <dbReference type="NCBI Taxonomy" id="2652290"/>
    <lineage>
        <taxon>Bacteria</taxon>
        <taxon>Bacillati</taxon>
        <taxon>Actinomycetota</taxon>
        <taxon>Actinomycetes</taxon>
        <taxon>Actinomycetales</taxon>
        <taxon>Actinomycetaceae</taxon>
        <taxon>Scrofimicrobium</taxon>
    </lineage>
</organism>
<evidence type="ECO:0000256" key="4">
    <source>
        <dbReference type="ARBA" id="ARBA00023157"/>
    </source>
</evidence>
<dbReference type="PROSITE" id="PS00194">
    <property type="entry name" value="THIOREDOXIN_1"/>
    <property type="match status" value="1"/>
</dbReference>
<evidence type="ECO:0000313" key="11">
    <source>
        <dbReference type="Proteomes" id="UP000470875"/>
    </source>
</evidence>
<dbReference type="InterPro" id="IPR017937">
    <property type="entry name" value="Thioredoxin_CS"/>
</dbReference>
<evidence type="ECO:0000256" key="7">
    <source>
        <dbReference type="PIRSR" id="PIRSR000077-1"/>
    </source>
</evidence>
<dbReference type="PANTHER" id="PTHR45663:SF40">
    <property type="entry name" value="THIOREDOXIN 2"/>
    <property type="match status" value="1"/>
</dbReference>
<protein>
    <recommendedName>
        <fullName evidence="6">Thioredoxin</fullName>
    </recommendedName>
</protein>
<evidence type="ECO:0000256" key="1">
    <source>
        <dbReference type="ARBA" id="ARBA00008987"/>
    </source>
</evidence>
<dbReference type="Pfam" id="PF00085">
    <property type="entry name" value="Thioredoxin"/>
    <property type="match status" value="1"/>
</dbReference>
<gene>
    <name evidence="10" type="ORF">FYJ24_04765</name>
</gene>
<comment type="similarity">
    <text evidence="1 6">Belongs to the thioredoxin family.</text>
</comment>
<dbReference type="AlphaFoldDB" id="A0A6N7W7G9"/>
<dbReference type="RefSeq" id="WP_154544125.1">
    <property type="nucleotide sequence ID" value="NZ_VULO01000005.1"/>
</dbReference>
<dbReference type="GO" id="GO:0015035">
    <property type="term" value="F:protein-disulfide reductase activity"/>
    <property type="evidence" value="ECO:0007669"/>
    <property type="project" value="InterPro"/>
</dbReference>
<dbReference type="PIRSF" id="PIRSF000077">
    <property type="entry name" value="Thioredoxin"/>
    <property type="match status" value="1"/>
</dbReference>
<keyword evidence="2" id="KW-0813">Transport</keyword>
<dbReference type="InterPro" id="IPR013766">
    <property type="entry name" value="Thioredoxin_domain"/>
</dbReference>
<keyword evidence="5 8" id="KW-0676">Redox-active center</keyword>
<evidence type="ECO:0000256" key="5">
    <source>
        <dbReference type="ARBA" id="ARBA00023284"/>
    </source>
</evidence>
<keyword evidence="11" id="KW-1185">Reference proteome</keyword>
<proteinExistence type="inferred from homology"/>
<dbReference type="PANTHER" id="PTHR45663">
    <property type="entry name" value="GEO12009P1"/>
    <property type="match status" value="1"/>
</dbReference>
<feature type="active site" description="Nucleophile" evidence="7">
    <location>
        <position position="33"/>
    </location>
</feature>
<evidence type="ECO:0000259" key="9">
    <source>
        <dbReference type="PROSITE" id="PS51352"/>
    </source>
</evidence>
<evidence type="ECO:0000256" key="3">
    <source>
        <dbReference type="ARBA" id="ARBA00022982"/>
    </source>
</evidence>
<evidence type="ECO:0000256" key="2">
    <source>
        <dbReference type="ARBA" id="ARBA00022448"/>
    </source>
</evidence>
<feature type="site" description="Contributes to redox potential value" evidence="7">
    <location>
        <position position="32"/>
    </location>
</feature>
<dbReference type="PRINTS" id="PR00421">
    <property type="entry name" value="THIOREDOXIN"/>
</dbReference>
<evidence type="ECO:0000313" key="10">
    <source>
        <dbReference type="EMBL" id="MSS84088.1"/>
    </source>
</evidence>
<feature type="active site" description="Nucleophile" evidence="7">
    <location>
        <position position="30"/>
    </location>
</feature>
<accession>A0A6N7W7G9</accession>
<dbReference type="EMBL" id="VULO01000005">
    <property type="protein sequence ID" value="MSS84088.1"/>
    <property type="molecule type" value="Genomic_DNA"/>
</dbReference>